<reference evidence="6 7" key="1">
    <citation type="journal article" date="2013" name="Genome Announc.">
        <title>Draft genome sequences for three mercury-methylating, sulfate-reducing bacteria.</title>
        <authorList>
            <person name="Brown S.D."/>
            <person name="Hurt R.A.Jr."/>
            <person name="Gilmour C.C."/>
            <person name="Elias D.A."/>
        </authorList>
    </citation>
    <scope>NUCLEOTIDE SEQUENCE [LARGE SCALE GENOMIC DNA]</scope>
    <source>
        <strain evidence="6 7">DSM 2059</strain>
    </source>
</reference>
<proteinExistence type="inferred from homology"/>
<dbReference type="Pfam" id="PF05362">
    <property type="entry name" value="Lon_C"/>
    <property type="match status" value="1"/>
</dbReference>
<dbReference type="InterPro" id="IPR046843">
    <property type="entry name" value="LonB_AAA-LID"/>
</dbReference>
<name>S7V4N5_DESML</name>
<dbReference type="GO" id="GO:0006508">
    <property type="term" value="P:proteolysis"/>
    <property type="evidence" value="ECO:0007669"/>
    <property type="project" value="UniProtKB-KW"/>
</dbReference>
<dbReference type="PANTHER" id="PTHR10046">
    <property type="entry name" value="ATP DEPENDENT LON PROTEASE FAMILY MEMBER"/>
    <property type="match status" value="1"/>
</dbReference>
<keyword evidence="7" id="KW-1185">Reference proteome</keyword>
<dbReference type="Gene3D" id="3.40.50.300">
    <property type="entry name" value="P-loop containing nucleotide triphosphate hydrolases"/>
    <property type="match status" value="2"/>
</dbReference>
<dbReference type="GO" id="GO:0004176">
    <property type="term" value="F:ATP-dependent peptidase activity"/>
    <property type="evidence" value="ECO:0007669"/>
    <property type="project" value="UniProtKB-UniRule"/>
</dbReference>
<keyword evidence="2" id="KW-0720">Serine protease</keyword>
<protein>
    <recommendedName>
        <fullName evidence="2">endopeptidase La</fullName>
        <ecNumber evidence="2">3.4.21.53</ecNumber>
    </recommendedName>
</protein>
<dbReference type="InterPro" id="IPR014721">
    <property type="entry name" value="Ribsml_uS5_D2-typ_fold_subgr"/>
</dbReference>
<dbReference type="InterPro" id="IPR041699">
    <property type="entry name" value="AAA_32"/>
</dbReference>
<comment type="similarity">
    <text evidence="2">Belongs to the peptidase S16 family.</text>
</comment>
<gene>
    <name evidence="6" type="ORF">dsmv_2002</name>
</gene>
<feature type="active site" evidence="2">
    <location>
        <position position="708"/>
    </location>
</feature>
<dbReference type="PATRIC" id="fig|1121405.3.peg.1523"/>
<evidence type="ECO:0000256" key="4">
    <source>
        <dbReference type="SAM" id="MobiDB-lite"/>
    </source>
</evidence>
<keyword evidence="3" id="KW-0175">Coiled coil</keyword>
<dbReference type="InterPro" id="IPR020568">
    <property type="entry name" value="Ribosomal_Su5_D2-typ_SF"/>
</dbReference>
<dbReference type="InterPro" id="IPR046844">
    <property type="entry name" value="Lon-like_helical"/>
</dbReference>
<dbReference type="Gene3D" id="3.30.230.10">
    <property type="match status" value="1"/>
</dbReference>
<comment type="caution">
    <text evidence="6">The sequence shown here is derived from an EMBL/GenBank/DDBJ whole genome shotgun (WGS) entry which is preliminary data.</text>
</comment>
<evidence type="ECO:0000256" key="3">
    <source>
        <dbReference type="SAM" id="Coils"/>
    </source>
</evidence>
<dbReference type="PROSITE" id="PS51786">
    <property type="entry name" value="LON_PROTEOLYTIC"/>
    <property type="match status" value="1"/>
</dbReference>
<organism evidence="6 7">
    <name type="scientific">Desulfococcus multivorans DSM 2059</name>
    <dbReference type="NCBI Taxonomy" id="1121405"/>
    <lineage>
        <taxon>Bacteria</taxon>
        <taxon>Pseudomonadati</taxon>
        <taxon>Thermodesulfobacteriota</taxon>
        <taxon>Desulfobacteria</taxon>
        <taxon>Desulfobacterales</taxon>
        <taxon>Desulfococcaceae</taxon>
        <taxon>Desulfococcus</taxon>
    </lineage>
</organism>
<dbReference type="Pfam" id="PF13654">
    <property type="entry name" value="AAA_32"/>
    <property type="match status" value="1"/>
</dbReference>
<evidence type="ECO:0000313" key="7">
    <source>
        <dbReference type="Proteomes" id="UP000014977"/>
    </source>
</evidence>
<dbReference type="GO" id="GO:0030163">
    <property type="term" value="P:protein catabolic process"/>
    <property type="evidence" value="ECO:0007669"/>
    <property type="project" value="InterPro"/>
</dbReference>
<dbReference type="SUPFAM" id="SSF52540">
    <property type="entry name" value="P-loop containing nucleoside triphosphate hydrolases"/>
    <property type="match status" value="1"/>
</dbReference>
<feature type="active site" evidence="2">
    <location>
        <position position="665"/>
    </location>
</feature>
<dbReference type="Pfam" id="PF20436">
    <property type="entry name" value="LonB_AAA-LID"/>
    <property type="match status" value="1"/>
</dbReference>
<dbReference type="GO" id="GO:0004252">
    <property type="term" value="F:serine-type endopeptidase activity"/>
    <property type="evidence" value="ECO:0007669"/>
    <property type="project" value="UniProtKB-UniRule"/>
</dbReference>
<dbReference type="AlphaFoldDB" id="S7V4N5"/>
<dbReference type="Proteomes" id="UP000014977">
    <property type="component" value="Unassembled WGS sequence"/>
</dbReference>
<feature type="region of interest" description="Disordered" evidence="4">
    <location>
        <begin position="284"/>
        <end position="309"/>
    </location>
</feature>
<accession>S7V4N5</accession>
<evidence type="ECO:0000313" key="6">
    <source>
        <dbReference type="EMBL" id="EPR41569.1"/>
    </source>
</evidence>
<dbReference type="InterPro" id="IPR027065">
    <property type="entry name" value="Lon_Prtase"/>
</dbReference>
<feature type="coiled-coil region" evidence="3">
    <location>
        <begin position="201"/>
        <end position="228"/>
    </location>
</feature>
<dbReference type="STRING" id="897.B2D07_08955"/>
<evidence type="ECO:0000256" key="2">
    <source>
        <dbReference type="PROSITE-ProRule" id="PRU01122"/>
    </source>
</evidence>
<dbReference type="GO" id="GO:0005524">
    <property type="term" value="F:ATP binding"/>
    <property type="evidence" value="ECO:0007669"/>
    <property type="project" value="InterPro"/>
</dbReference>
<dbReference type="EMBL" id="ATHJ01000074">
    <property type="protein sequence ID" value="EPR41569.1"/>
    <property type="molecule type" value="Genomic_DNA"/>
</dbReference>
<dbReference type="Pfam" id="PF20437">
    <property type="entry name" value="LonC_helical"/>
    <property type="match status" value="1"/>
</dbReference>
<dbReference type="OrthoDB" id="9758568at2"/>
<evidence type="ECO:0000259" key="5">
    <source>
        <dbReference type="PROSITE" id="PS51786"/>
    </source>
</evidence>
<dbReference type="EC" id="3.4.21.53" evidence="2"/>
<evidence type="ECO:0000256" key="1">
    <source>
        <dbReference type="ARBA" id="ARBA00022670"/>
    </source>
</evidence>
<dbReference type="Gene3D" id="1.10.8.60">
    <property type="match status" value="1"/>
</dbReference>
<keyword evidence="2" id="KW-0378">Hydrolase</keyword>
<sequence length="816" mass="90909">MSIEPVALEKLYHRCDPEQFAFKTTDELENLSEFIGQSRAVDAIHFGVDIRHDGYNVFALGDPATGKLSLIRELLRLRASKEDVPPDICYVYNFDEAHKPRHLVIPPGKGKSLARDMEQLVEEVRNALRAAFESEEYQNRQQSISQELQEQQEKAFGELQKKGEAYNLAPLRTPAGLVFAPVRDGEVMPPDEFKKLPDAERKKIEEKAEELQQEAMKIFQKIPQWERKMREKRRNLNREITGFTVGPVIDELRRKYEDIADVLSYLDAVEKDIIRNVRNFFQPDAGQQKEEASMPVPSSGTVGPDGRGENPALRRYKLNILVENSGSEGAPVVFEQNPSYQNLVGRVEHMAHMGALVTDFNMIRPGALHKASGGYLILDGLKLLQQPFAWEGLKQALKTRQIRIESLGQMYGFISTVSLEPQPLPLNVKVVLLGSPMLYYLIRHYDPEFGELFKVAADFDYRMDRTPENEQAYTRLIATMARKHRLRPFDRTGVARIIEQGSRMVEDGRKLSVLMRVICDLLKEADYWAGKNGSGTVGAAEVQKAVDTAIHRSDRLREMVHEQILRDIVLIDSTGDKVGQVNGLSVIQLGDFAFGRPSRITARIHLGKGDVVDIEREVAMGGPIHSKGVLILAGFLNGRFAVDHPLSLSASLVFEQSYSGVEGDSASSAELYALLSAIADVPIKQSLAVTGSVNQHGVIQPIGGVNEKIEGFFDVCRSRGLTGDQGVLIPSSNVDHLMLRRDVIDAAADGKFRIYAVETIDQGIEILTGISAGTADAEGNYPAESVNGKVHARLKEMAEKRIAFGRKMQGEKKEDA</sequence>
<keyword evidence="1 2" id="KW-0645">Protease</keyword>
<dbReference type="PRINTS" id="PR00830">
    <property type="entry name" value="ENDOLAPTASE"/>
</dbReference>
<dbReference type="InterPro" id="IPR027417">
    <property type="entry name" value="P-loop_NTPase"/>
</dbReference>
<dbReference type="eggNOG" id="COG1067">
    <property type="taxonomic scope" value="Bacteria"/>
</dbReference>
<dbReference type="RefSeq" id="WP_020876433.1">
    <property type="nucleotide sequence ID" value="NZ_ATHJ01000074.1"/>
</dbReference>
<comment type="catalytic activity">
    <reaction evidence="2">
        <text>Hydrolysis of proteins in presence of ATP.</text>
        <dbReference type="EC" id="3.4.21.53"/>
    </reaction>
</comment>
<dbReference type="SUPFAM" id="SSF54211">
    <property type="entry name" value="Ribosomal protein S5 domain 2-like"/>
    <property type="match status" value="1"/>
</dbReference>
<dbReference type="InterPro" id="IPR008269">
    <property type="entry name" value="Lon_proteolytic"/>
</dbReference>
<feature type="domain" description="Lon proteolytic" evidence="5">
    <location>
        <begin position="575"/>
        <end position="770"/>
    </location>
</feature>